<name>A0A2W4ZYE7_9BACT</name>
<dbReference type="AlphaFoldDB" id="A0A2W4ZYE7"/>
<comment type="caution">
    <text evidence="1">The sequence shown here is derived from an EMBL/GenBank/DDBJ whole genome shotgun (WGS) entry which is preliminary data.</text>
</comment>
<accession>A0A2W4ZYE7</accession>
<evidence type="ECO:0000313" key="1">
    <source>
        <dbReference type="EMBL" id="PZO87354.1"/>
    </source>
</evidence>
<protein>
    <submittedName>
        <fullName evidence="1">DUF1192 domain-containing protein</fullName>
    </submittedName>
</protein>
<dbReference type="InterPro" id="IPR009579">
    <property type="entry name" value="DUF1192"/>
</dbReference>
<gene>
    <name evidence="1" type="ORF">DI626_04180</name>
</gene>
<sequence>MFEDDLDPKPKAPKLKNLEPMSVDELAHYVSTLKLEITRAEAEIDKKKAYAAAASSFFKS</sequence>
<dbReference type="Pfam" id="PF06698">
    <property type="entry name" value="DUF1192"/>
    <property type="match status" value="1"/>
</dbReference>
<dbReference type="Proteomes" id="UP000249557">
    <property type="component" value="Unassembled WGS sequence"/>
</dbReference>
<proteinExistence type="predicted"/>
<organism evidence="1 2">
    <name type="scientific">Micavibrio aeruginosavorus</name>
    <dbReference type="NCBI Taxonomy" id="349221"/>
    <lineage>
        <taxon>Bacteria</taxon>
        <taxon>Pseudomonadati</taxon>
        <taxon>Bdellovibrionota</taxon>
        <taxon>Bdellovibrionia</taxon>
        <taxon>Bdellovibrionales</taxon>
        <taxon>Pseudobdellovibrionaceae</taxon>
        <taxon>Micavibrio</taxon>
    </lineage>
</organism>
<reference evidence="1 2" key="1">
    <citation type="submission" date="2017-08" db="EMBL/GenBank/DDBJ databases">
        <title>Infants hospitalized years apart are colonized by the same room-sourced microbial strains.</title>
        <authorList>
            <person name="Brooks B."/>
            <person name="Olm M.R."/>
            <person name="Firek B.A."/>
            <person name="Baker R."/>
            <person name="Thomas B.C."/>
            <person name="Morowitz M.J."/>
            <person name="Banfield J.F."/>
        </authorList>
    </citation>
    <scope>NUCLEOTIDE SEQUENCE [LARGE SCALE GENOMIC DNA]</scope>
    <source>
        <strain evidence="1">S2_018_000_R2_104</strain>
    </source>
</reference>
<evidence type="ECO:0000313" key="2">
    <source>
        <dbReference type="Proteomes" id="UP000249557"/>
    </source>
</evidence>
<dbReference type="EMBL" id="QFNK01000061">
    <property type="protein sequence ID" value="PZO87354.1"/>
    <property type="molecule type" value="Genomic_DNA"/>
</dbReference>